<feature type="compositionally biased region" description="Gly residues" evidence="1">
    <location>
        <begin position="888"/>
        <end position="909"/>
    </location>
</feature>
<dbReference type="PANTHER" id="PTHR23261">
    <property type="entry name" value="GROUNDHOG-RELATED"/>
    <property type="match status" value="1"/>
</dbReference>
<feature type="region of interest" description="Disordered" evidence="1">
    <location>
        <begin position="138"/>
        <end position="165"/>
    </location>
</feature>
<evidence type="ECO:0000256" key="1">
    <source>
        <dbReference type="SAM" id="MobiDB-lite"/>
    </source>
</evidence>
<dbReference type="GeneID" id="5727193"/>
<accession>A0A2K3E043</accession>
<dbReference type="PaxDb" id="3055-EDP06607"/>
<protein>
    <submittedName>
        <fullName evidence="2">Uncharacterized protein</fullName>
    </submittedName>
</protein>
<feature type="region of interest" description="Disordered" evidence="1">
    <location>
        <begin position="784"/>
        <end position="813"/>
    </location>
</feature>
<evidence type="ECO:0000313" key="3">
    <source>
        <dbReference type="Proteomes" id="UP000006906"/>
    </source>
</evidence>
<feature type="region of interest" description="Disordered" evidence="1">
    <location>
        <begin position="734"/>
        <end position="754"/>
    </location>
</feature>
<dbReference type="Gene3D" id="1.10.1370.40">
    <property type="match status" value="1"/>
</dbReference>
<gene>
    <name evidence="2" type="ORF">CHLRE_02g075200v5</name>
</gene>
<dbReference type="KEGG" id="cre:CHLRE_02g075200v5"/>
<proteinExistence type="predicted"/>
<dbReference type="Gramene" id="PNW86158">
    <property type="protein sequence ID" value="PNW86158"/>
    <property type="gene ID" value="CHLRE_02g075200v5"/>
</dbReference>
<dbReference type="PANTHER" id="PTHR23261:SF77">
    <property type="entry name" value="GROUND-LIKE DOMAIN-CONTAINING PROTEIN"/>
    <property type="match status" value="1"/>
</dbReference>
<feature type="region of interest" description="Disordered" evidence="1">
    <location>
        <begin position="878"/>
        <end position="909"/>
    </location>
</feature>
<organism evidence="2 3">
    <name type="scientific">Chlamydomonas reinhardtii</name>
    <name type="common">Chlamydomonas smithii</name>
    <dbReference type="NCBI Taxonomy" id="3055"/>
    <lineage>
        <taxon>Eukaryota</taxon>
        <taxon>Viridiplantae</taxon>
        <taxon>Chlorophyta</taxon>
        <taxon>core chlorophytes</taxon>
        <taxon>Chlorophyceae</taxon>
        <taxon>CS clade</taxon>
        <taxon>Chlamydomonadales</taxon>
        <taxon>Chlamydomonadaceae</taxon>
        <taxon>Chlamydomonas</taxon>
    </lineage>
</organism>
<keyword evidence="3" id="KW-1185">Reference proteome</keyword>
<dbReference type="EMBL" id="CM008963">
    <property type="protein sequence ID" value="PNW86158.1"/>
    <property type="molecule type" value="Genomic_DNA"/>
</dbReference>
<feature type="compositionally biased region" description="Gly residues" evidence="1">
    <location>
        <begin position="734"/>
        <end position="750"/>
    </location>
</feature>
<feature type="region of interest" description="Disordered" evidence="1">
    <location>
        <begin position="985"/>
        <end position="1015"/>
    </location>
</feature>
<evidence type="ECO:0000313" key="2">
    <source>
        <dbReference type="EMBL" id="PNW86158.1"/>
    </source>
</evidence>
<dbReference type="OrthoDB" id="551950at2759"/>
<dbReference type="InParanoid" id="A0A2K3E043"/>
<feature type="compositionally biased region" description="Pro residues" evidence="1">
    <location>
        <begin position="297"/>
        <end position="312"/>
    </location>
</feature>
<reference evidence="2 3" key="1">
    <citation type="journal article" date="2007" name="Science">
        <title>The Chlamydomonas genome reveals the evolution of key animal and plant functions.</title>
        <authorList>
            <person name="Merchant S.S."/>
            <person name="Prochnik S.E."/>
            <person name="Vallon O."/>
            <person name="Harris E.H."/>
            <person name="Karpowicz S.J."/>
            <person name="Witman G.B."/>
            <person name="Terry A."/>
            <person name="Salamov A."/>
            <person name="Fritz-Laylin L.K."/>
            <person name="Marechal-Drouard L."/>
            <person name="Marshall W.F."/>
            <person name="Qu L.H."/>
            <person name="Nelson D.R."/>
            <person name="Sanderfoot A.A."/>
            <person name="Spalding M.H."/>
            <person name="Kapitonov V.V."/>
            <person name="Ren Q."/>
            <person name="Ferris P."/>
            <person name="Lindquist E."/>
            <person name="Shapiro H."/>
            <person name="Lucas S.M."/>
            <person name="Grimwood J."/>
            <person name="Schmutz J."/>
            <person name="Cardol P."/>
            <person name="Cerutti H."/>
            <person name="Chanfreau G."/>
            <person name="Chen C.L."/>
            <person name="Cognat V."/>
            <person name="Croft M.T."/>
            <person name="Dent R."/>
            <person name="Dutcher S."/>
            <person name="Fernandez E."/>
            <person name="Fukuzawa H."/>
            <person name="Gonzalez-Ballester D."/>
            <person name="Gonzalez-Halphen D."/>
            <person name="Hallmann A."/>
            <person name="Hanikenne M."/>
            <person name="Hippler M."/>
            <person name="Inwood W."/>
            <person name="Jabbari K."/>
            <person name="Kalanon M."/>
            <person name="Kuras R."/>
            <person name="Lefebvre P.A."/>
            <person name="Lemaire S.D."/>
            <person name="Lobanov A.V."/>
            <person name="Lohr M."/>
            <person name="Manuell A."/>
            <person name="Meier I."/>
            <person name="Mets L."/>
            <person name="Mittag M."/>
            <person name="Mittelmeier T."/>
            <person name="Moroney J.V."/>
            <person name="Moseley J."/>
            <person name="Napoli C."/>
            <person name="Nedelcu A.M."/>
            <person name="Niyogi K."/>
            <person name="Novoselov S.V."/>
            <person name="Paulsen I.T."/>
            <person name="Pazour G."/>
            <person name="Purton S."/>
            <person name="Ral J.P."/>
            <person name="Riano-Pachon D.M."/>
            <person name="Riekhof W."/>
            <person name="Rymarquis L."/>
            <person name="Schroda M."/>
            <person name="Stern D."/>
            <person name="Umen J."/>
            <person name="Willows R."/>
            <person name="Wilson N."/>
            <person name="Zimmer S.L."/>
            <person name="Allmer J."/>
            <person name="Balk J."/>
            <person name="Bisova K."/>
            <person name="Chen C.J."/>
            <person name="Elias M."/>
            <person name="Gendler K."/>
            <person name="Hauser C."/>
            <person name="Lamb M.R."/>
            <person name="Ledford H."/>
            <person name="Long J.C."/>
            <person name="Minagawa J."/>
            <person name="Page M.D."/>
            <person name="Pan J."/>
            <person name="Pootakham W."/>
            <person name="Roje S."/>
            <person name="Rose A."/>
            <person name="Stahlberg E."/>
            <person name="Terauchi A.M."/>
            <person name="Yang P."/>
            <person name="Ball S."/>
            <person name="Bowler C."/>
            <person name="Dieckmann C.L."/>
            <person name="Gladyshev V.N."/>
            <person name="Green P."/>
            <person name="Jorgensen R."/>
            <person name="Mayfield S."/>
            <person name="Mueller-Roeber B."/>
            <person name="Rajamani S."/>
            <person name="Sayre R.T."/>
            <person name="Brokstein P."/>
            <person name="Dubchak I."/>
            <person name="Goodstein D."/>
            <person name="Hornick L."/>
            <person name="Huang Y.W."/>
            <person name="Jhaveri J."/>
            <person name="Luo Y."/>
            <person name="Martinez D."/>
            <person name="Ngau W.C."/>
            <person name="Otillar B."/>
            <person name="Poliakov A."/>
            <person name="Porter A."/>
            <person name="Szajkowski L."/>
            <person name="Werner G."/>
            <person name="Zhou K."/>
            <person name="Grigoriev I.V."/>
            <person name="Rokhsar D.S."/>
            <person name="Grossman A.R."/>
        </authorList>
    </citation>
    <scope>NUCLEOTIDE SEQUENCE [LARGE SCALE GENOMIC DNA]</scope>
    <source>
        <strain evidence="3">CC-503</strain>
    </source>
</reference>
<sequence length="1308" mass="129442">MLRRGLQNPRPSAVTSAARAGALFAVSPCLRGGGSRVCRAVASTAPPNLGCHENQDTNLSARIVNAAARVERLAAAVVTAAGPAAAQRLHQRPPPAHDPPSLFLDALDVLMTAVADVRACAVLAQRYDSAVAAAATRALDRQSPPHNGGGARSRQAADPDAASATSGAGEAAAAAARLAAAVEGLVVAAAAEDTVLRSPTVFAALQAAAAVSADTHDIRNSAGGGGATSSGASAGLPPHRHAMVSALVPRFVRQGYHPPSPHAYSVALRAEDKAALLEAARRQERALLAALEGLLGPAPPPAPPPPPPPPPLEADLQRTAQPTHQQAQAADAAQVPSDDEAAWLDAQLAQRLALASSSAAAAAGGARGAAPGRSGLALSYEWPLYDLGTEELQEDAVMADVAAAQWRQQAAADEGSGADGLDVGGGVGAGAGGQLRLTLDVCAGLLRRHPDPVLRQQVYEEGLVPLAAAALELMQRLRDVRAQQAALYGMYEHDLLHAVQQQGPYGQGPGKATAAAGGGSSGGGLWASLLPPMPPPPPQPLGAVAAAAAGAAAGAAPGAAGLAHLDSLAGDGRAVALFLTDLARELEPRVEAQVRQLAATTCGALAAGDVEYGLRQLAWRPGGARGGAQHHDGLLAGAADADPVSAYLTDPAALLAGVSDWLGGFMGVRLVRPGGSSGAGPSEARPHTRAHAAGHLRGTAAAAACWAGEAAAPADVAALLGDLRLGLRNAGAEGGGEGAGGGGEGAGGAGASSCGHRDAALSTLAAAAAREPGRFLAYRLVVEEEEEEGREEGQEAGREVGGNRSEDKMDGCVPAGEPVRRWLLIDLYGGGGTRYVLPPVAPPLSGPAAAAAAGSTHGGNSAQPAAVAVLVGLQGGAGAASSSSSSSSGGGPGVGGAGIAQVRGGPGGREGTEAVGLLARGSEFAVWELMHELGHALHFLLAAAPPPPPPPSQTAGGEEQGHEAVHASNCATAGQRAGVDMGVAAAGERRRDEPQAPAPAAGGSPGPSPGPSGSGAAGLCGSLWRLPYLLPLELVELPACLMERAAAEPGVAAVLLAHCRDAEGRPPPPAVAEALAHAVRVMHFSPVSVQVQVLSSLLDQLLLASERRAPGAAQRLWPQLLQAFAPSLPAAATTQQLHALPRLASAGGQAAAYPMAAFLAAQLWAAAAAGEAPAAASAGEGERAGGEAASRHLNALRAGPCGSSKGRALRRLLFESGGGQPAAELLRRVMGWGAEALADGGGGQVVAGGGGGGTRGDGGHEGRGAAAYGRVGPVAGGGNGPPMLMTVPGGGCVPCVTPERVERWVGAA</sequence>
<dbReference type="InterPro" id="IPR052886">
    <property type="entry name" value="LCS_TC/CRSF"/>
</dbReference>
<dbReference type="Proteomes" id="UP000006906">
    <property type="component" value="Chromosome 2"/>
</dbReference>
<feature type="region of interest" description="Disordered" evidence="1">
    <location>
        <begin position="674"/>
        <end position="693"/>
    </location>
</feature>
<feature type="region of interest" description="Disordered" evidence="1">
    <location>
        <begin position="942"/>
        <end position="973"/>
    </location>
</feature>
<dbReference type="ExpressionAtlas" id="A0A2K3E043">
    <property type="expression patterns" value="baseline"/>
</dbReference>
<feature type="compositionally biased region" description="Low complexity" evidence="1">
    <location>
        <begin position="313"/>
        <end position="334"/>
    </location>
</feature>
<dbReference type="SUPFAM" id="SSF55486">
    <property type="entry name" value="Metalloproteases ('zincins'), catalytic domain"/>
    <property type="match status" value="1"/>
</dbReference>
<dbReference type="RefSeq" id="XP_042926770.1">
    <property type="nucleotide sequence ID" value="XM_043059136.1"/>
</dbReference>
<feature type="region of interest" description="Disordered" evidence="1">
    <location>
        <begin position="294"/>
        <end position="338"/>
    </location>
</feature>
<name>A0A2K3E043_CHLRE</name>